<keyword evidence="4" id="KW-1185">Reference proteome</keyword>
<feature type="transmembrane region" description="Helical" evidence="1">
    <location>
        <begin position="148"/>
        <end position="178"/>
    </location>
</feature>
<protein>
    <recommendedName>
        <fullName evidence="2">DUF8056 domain-containing protein</fullName>
    </recommendedName>
</protein>
<feature type="transmembrane region" description="Helical" evidence="1">
    <location>
        <begin position="27"/>
        <end position="51"/>
    </location>
</feature>
<evidence type="ECO:0000259" key="2">
    <source>
        <dbReference type="Pfam" id="PF26243"/>
    </source>
</evidence>
<keyword evidence="1" id="KW-1133">Transmembrane helix</keyword>
<gene>
    <name evidence="3" type="ORF">SY89_02910</name>
</gene>
<feature type="domain" description="DUF8056" evidence="2">
    <location>
        <begin position="1"/>
        <end position="183"/>
    </location>
</feature>
<feature type="transmembrane region" description="Helical" evidence="1">
    <location>
        <begin position="108"/>
        <end position="128"/>
    </location>
</feature>
<feature type="transmembrane region" description="Helical" evidence="1">
    <location>
        <begin position="63"/>
        <end position="87"/>
    </location>
</feature>
<evidence type="ECO:0000313" key="4">
    <source>
        <dbReference type="Proteomes" id="UP000050535"/>
    </source>
</evidence>
<name>A0A0P7HY90_9EURY</name>
<reference evidence="4" key="1">
    <citation type="submission" date="2013-11" db="EMBL/GenBank/DDBJ databases">
        <authorList>
            <person name="Hoang H.T."/>
            <person name="Killian M.L."/>
            <person name="Madson D.M."/>
            <person name="Arruda P.H.E."/>
            <person name="Sun D."/>
            <person name="Schwartz K.J."/>
            <person name="Yoon K."/>
        </authorList>
    </citation>
    <scope>NUCLEOTIDE SEQUENCE [LARGE SCALE GENOMIC DNA]</scope>
    <source>
        <strain evidence="4">CDK2</strain>
    </source>
</reference>
<dbReference type="EMBL" id="LGUC01000001">
    <property type="protein sequence ID" value="KPN32150.1"/>
    <property type="molecule type" value="Genomic_DNA"/>
</dbReference>
<organism evidence="3 4">
    <name type="scientific">Halolamina pelagica</name>
    <dbReference type="NCBI Taxonomy" id="699431"/>
    <lineage>
        <taxon>Archaea</taxon>
        <taxon>Methanobacteriati</taxon>
        <taxon>Methanobacteriota</taxon>
        <taxon>Stenosarchaea group</taxon>
        <taxon>Halobacteria</taxon>
        <taxon>Halobacteriales</taxon>
        <taxon>Haloferacaceae</taxon>
    </lineage>
</organism>
<evidence type="ECO:0000313" key="3">
    <source>
        <dbReference type="EMBL" id="KPN32150.1"/>
    </source>
</evidence>
<evidence type="ECO:0000256" key="1">
    <source>
        <dbReference type="SAM" id="Phobius"/>
    </source>
</evidence>
<dbReference type="Proteomes" id="UP000050535">
    <property type="component" value="Unassembled WGS sequence"/>
</dbReference>
<comment type="caution">
    <text evidence="3">The sequence shown here is derived from an EMBL/GenBank/DDBJ whole genome shotgun (WGS) entry which is preliminary data.</text>
</comment>
<dbReference type="AlphaFoldDB" id="A0A0P7HY90"/>
<sequence length="183" mass="19263">MADDYGGILGAFPYAFRRSDSRLFRSYVVVAGLATLLLALTCVLAIVVVFGQTAGARGGSFTLSRSFIALLGLLAVLPVVAPVLLAARTRRRGLADDDGFEPPRNYEPLLSVAGYLFLLALYLGLIASMPETFTLDGETVTRPSPSGLFAPVVAALYAIPSAASPLLPAAAAAAILVVHRWLR</sequence>
<dbReference type="RefSeq" id="WP_054584488.1">
    <property type="nucleotide sequence ID" value="NZ_LGUC01000001.1"/>
</dbReference>
<proteinExistence type="predicted"/>
<dbReference type="Pfam" id="PF26243">
    <property type="entry name" value="DUF8056"/>
    <property type="match status" value="1"/>
</dbReference>
<dbReference type="STRING" id="699431.SY89_02910"/>
<keyword evidence="1" id="KW-0472">Membrane</keyword>
<accession>A0A0P7HY90</accession>
<dbReference type="InterPro" id="IPR058369">
    <property type="entry name" value="DUF8056"/>
</dbReference>
<keyword evidence="1" id="KW-0812">Transmembrane</keyword>